<dbReference type="RefSeq" id="WP_098205282.1">
    <property type="nucleotide sequence ID" value="NZ_NTYX01000011.1"/>
</dbReference>
<organism evidence="1 2">
    <name type="scientific">Bacillus thuringiensis</name>
    <dbReference type="NCBI Taxonomy" id="1428"/>
    <lineage>
        <taxon>Bacteria</taxon>
        <taxon>Bacillati</taxon>
        <taxon>Bacillota</taxon>
        <taxon>Bacilli</taxon>
        <taxon>Bacillales</taxon>
        <taxon>Bacillaceae</taxon>
        <taxon>Bacillus</taxon>
        <taxon>Bacillus cereus group</taxon>
    </lineage>
</organism>
<dbReference type="InterPro" id="IPR036614">
    <property type="entry name" value="RusA-like_sf"/>
</dbReference>
<dbReference type="AlphaFoldDB" id="A0A9X7BTT4"/>
<reference evidence="1 2" key="1">
    <citation type="submission" date="2017-09" db="EMBL/GenBank/DDBJ databases">
        <title>Large-scale bioinformatics analysis of Bacillus genomes uncovers conserved roles of natural products in bacterial physiology.</title>
        <authorList>
            <consortium name="Agbiome Team Llc"/>
            <person name="Bleich R.M."/>
            <person name="Grubbs K.J."/>
            <person name="Santa Maria K.C."/>
            <person name="Allen S.E."/>
            <person name="Farag S."/>
            <person name="Shank E.A."/>
            <person name="Bowers A."/>
        </authorList>
    </citation>
    <scope>NUCLEOTIDE SEQUENCE [LARGE SCALE GENOMIC DNA]</scope>
    <source>
        <strain evidence="1 2">AFS060060</strain>
    </source>
</reference>
<sequence>MRQSLILPMMMFGTFTRKRAKRDENGKTIKLANGKNQMKKVKVVHSEANGDSGVYPSVNEIYVRMAKGRQRYSDPAFQLFDKWQAFVQMWMQETGWQTTDKQKVIVELTAYFPNDKKTRDTHNAFKMMMDAFTGLIYKDDEFALPRVMDFHRVKDDEKPYFKIDIYTKEEENIVLMERLADKE</sequence>
<dbReference type="InterPro" id="IPR008822">
    <property type="entry name" value="Endonuclease_RusA-like"/>
</dbReference>
<name>A0A9X7BTT4_BACTU</name>
<dbReference type="EMBL" id="NVDU01000003">
    <property type="protein sequence ID" value="PFV35682.1"/>
    <property type="molecule type" value="Genomic_DNA"/>
</dbReference>
<accession>A0A9X7BTT4</accession>
<dbReference type="Gene3D" id="3.30.1330.70">
    <property type="entry name" value="Holliday junction resolvase RusA"/>
    <property type="match status" value="1"/>
</dbReference>
<gene>
    <name evidence="1" type="ORF">COK99_01285</name>
</gene>
<protein>
    <submittedName>
        <fullName evidence="1">Uncharacterized protein</fullName>
    </submittedName>
</protein>
<dbReference type="GO" id="GO:0006281">
    <property type="term" value="P:DNA repair"/>
    <property type="evidence" value="ECO:0007669"/>
    <property type="project" value="InterPro"/>
</dbReference>
<dbReference type="GO" id="GO:0006310">
    <property type="term" value="P:DNA recombination"/>
    <property type="evidence" value="ECO:0007669"/>
    <property type="project" value="InterPro"/>
</dbReference>
<comment type="caution">
    <text evidence="1">The sequence shown here is derived from an EMBL/GenBank/DDBJ whole genome shotgun (WGS) entry which is preliminary data.</text>
</comment>
<dbReference type="Proteomes" id="UP000223366">
    <property type="component" value="Unassembled WGS sequence"/>
</dbReference>
<evidence type="ECO:0000313" key="1">
    <source>
        <dbReference type="EMBL" id="PFV35682.1"/>
    </source>
</evidence>
<proteinExistence type="predicted"/>
<dbReference type="SUPFAM" id="SSF103084">
    <property type="entry name" value="Holliday junction resolvase RusA"/>
    <property type="match status" value="1"/>
</dbReference>
<dbReference type="GO" id="GO:0000287">
    <property type="term" value="F:magnesium ion binding"/>
    <property type="evidence" value="ECO:0007669"/>
    <property type="project" value="InterPro"/>
</dbReference>
<evidence type="ECO:0000313" key="2">
    <source>
        <dbReference type="Proteomes" id="UP000223366"/>
    </source>
</evidence>
<dbReference type="Pfam" id="PF05866">
    <property type="entry name" value="RusA"/>
    <property type="match status" value="1"/>
</dbReference>